<dbReference type="Gene3D" id="2.30.30.100">
    <property type="match status" value="1"/>
</dbReference>
<keyword evidence="3" id="KW-1185">Reference proteome</keyword>
<dbReference type="Proteomes" id="UP000031737">
    <property type="component" value="Unassembled WGS sequence"/>
</dbReference>
<gene>
    <name evidence="2" type="ORF">TRSC58_03598</name>
</gene>
<reference evidence="2 3" key="1">
    <citation type="submission" date="2013-07" db="EMBL/GenBank/DDBJ databases">
        <authorList>
            <person name="Stoco P.H."/>
            <person name="Wagner G."/>
            <person name="Gerber A."/>
            <person name="Zaha A."/>
            <person name="Thompson C."/>
            <person name="Bartholomeu D.C."/>
            <person name="Luckemeyer D.D."/>
            <person name="Bahia D."/>
            <person name="Loreto E."/>
            <person name="Prestes E.B."/>
            <person name="Lima F.M."/>
            <person name="Rodrigues-Luiz G."/>
            <person name="Vallejo G.A."/>
            <person name="Filho J.F."/>
            <person name="Monteiro K.M."/>
            <person name="Tyler K.M."/>
            <person name="de Almeida L.G."/>
            <person name="Ortiz M.F."/>
            <person name="Siervo M.A."/>
            <person name="de Moraes M.H."/>
            <person name="Cunha O.L."/>
            <person name="Mendonca-Neto R."/>
            <person name="Silva R."/>
            <person name="Teixeira S.M."/>
            <person name="Murta S.M."/>
            <person name="Sincero T.C."/>
            <person name="Mendes T.A."/>
            <person name="Urmenyi T.P."/>
            <person name="Silva V.G."/>
            <person name="da Rocha W.D."/>
            <person name="Andersson B."/>
            <person name="Romanha A.J."/>
            <person name="Steindel M."/>
            <person name="de Vasconcelos A.T."/>
            <person name="Grisard E.C."/>
        </authorList>
    </citation>
    <scope>NUCLEOTIDE SEQUENCE [LARGE SCALE GENOMIC DNA]</scope>
    <source>
        <strain evidence="2 3">SC58</strain>
    </source>
</reference>
<sequence>MTSGKASKKKSAKGPVEAAHRHERSVQRGCSQNIMETAKGTEASPHPFLGRELRVELSDRRIIVGTLIAYIGLGDLLLQNVVEQRCYADGEMSWRSLSLLAIPWKHVTAMHRRLPDCEPISFTEA</sequence>
<dbReference type="OrthoDB" id="368909at2759"/>
<accession>A0A061J3L2</accession>
<dbReference type="AlphaFoldDB" id="A0A061J3L2"/>
<feature type="compositionally biased region" description="Basic residues" evidence="1">
    <location>
        <begin position="1"/>
        <end position="12"/>
    </location>
</feature>
<name>A0A061J3L2_TRYRA</name>
<evidence type="ECO:0000313" key="2">
    <source>
        <dbReference type="EMBL" id="ESL08696.1"/>
    </source>
</evidence>
<dbReference type="SUPFAM" id="SSF50182">
    <property type="entry name" value="Sm-like ribonucleoproteins"/>
    <property type="match status" value="1"/>
</dbReference>
<dbReference type="EMBL" id="AUPL01003598">
    <property type="protein sequence ID" value="ESL08696.1"/>
    <property type="molecule type" value="Genomic_DNA"/>
</dbReference>
<dbReference type="InterPro" id="IPR010920">
    <property type="entry name" value="LSM_dom_sf"/>
</dbReference>
<evidence type="ECO:0008006" key="4">
    <source>
        <dbReference type="Google" id="ProtNLM"/>
    </source>
</evidence>
<comment type="caution">
    <text evidence="2">The sequence shown here is derived from an EMBL/GenBank/DDBJ whole genome shotgun (WGS) entry which is preliminary data.</text>
</comment>
<feature type="region of interest" description="Disordered" evidence="1">
    <location>
        <begin position="1"/>
        <end position="31"/>
    </location>
</feature>
<evidence type="ECO:0000313" key="3">
    <source>
        <dbReference type="Proteomes" id="UP000031737"/>
    </source>
</evidence>
<evidence type="ECO:0000256" key="1">
    <source>
        <dbReference type="SAM" id="MobiDB-lite"/>
    </source>
</evidence>
<protein>
    <recommendedName>
        <fullName evidence="4">LSM domain-containing protein</fullName>
    </recommendedName>
</protein>
<dbReference type="VEuPathDB" id="TriTrypDB:TRSC58_03598"/>
<proteinExistence type="predicted"/>
<organism evidence="2 3">
    <name type="scientific">Trypanosoma rangeli SC58</name>
    <dbReference type="NCBI Taxonomy" id="429131"/>
    <lineage>
        <taxon>Eukaryota</taxon>
        <taxon>Discoba</taxon>
        <taxon>Euglenozoa</taxon>
        <taxon>Kinetoplastea</taxon>
        <taxon>Metakinetoplastina</taxon>
        <taxon>Trypanosomatida</taxon>
        <taxon>Trypanosomatidae</taxon>
        <taxon>Trypanosoma</taxon>
        <taxon>Herpetosoma</taxon>
    </lineage>
</organism>